<keyword evidence="2" id="KW-0472">Membrane</keyword>
<dbReference type="HOGENOM" id="CLU_068401_0_0_11"/>
<evidence type="ECO:0000256" key="1">
    <source>
        <dbReference type="SAM" id="MobiDB-lite"/>
    </source>
</evidence>
<evidence type="ECO:0000313" key="4">
    <source>
        <dbReference type="Proteomes" id="UP000011760"/>
    </source>
</evidence>
<keyword evidence="4" id="KW-1185">Reference proteome</keyword>
<reference evidence="3 4" key="1">
    <citation type="submission" date="2013-02" db="EMBL/GenBank/DDBJ databases">
        <title>The complete genome sequence of Corynebacterium callunae DSM 20147.</title>
        <authorList>
            <person name="Ruckert C."/>
            <person name="Albersmeier A."/>
            <person name="Kalinowski J."/>
        </authorList>
    </citation>
    <scope>NUCLEOTIDE SEQUENCE [LARGE SCALE GENOMIC DNA]</scope>
    <source>
        <strain evidence="3 4">DSM 20147</strain>
    </source>
</reference>
<name>M1UXN2_9CORY</name>
<evidence type="ECO:0000256" key="2">
    <source>
        <dbReference type="SAM" id="Phobius"/>
    </source>
</evidence>
<dbReference type="EMBL" id="CP004354">
    <property type="protein sequence ID" value="AGG66028.1"/>
    <property type="molecule type" value="Genomic_DNA"/>
</dbReference>
<accession>M1UXN2</accession>
<feature type="compositionally biased region" description="Low complexity" evidence="1">
    <location>
        <begin position="99"/>
        <end position="108"/>
    </location>
</feature>
<dbReference type="KEGG" id="ccn:H924_02880"/>
<dbReference type="PATRIC" id="fig|1121353.3.peg.597"/>
<protein>
    <recommendedName>
        <fullName evidence="5">Anti-sigma-D factor RsdA sigma factor binding region domain-containing protein</fullName>
    </recommendedName>
</protein>
<sequence>MTRRHNPGDQDGQDIVNSQLKQLFDDDEFLTDLSRGVDPSEGRDVLAGLLLDLNREVQAPMPAAPDLSKLLPGFEDLAQDSFEDQQRDSNPGTTEFAPISTSDISTNSDNTDTTVIALDERRDKKRKSHPFMHGLVGAAAATLVIAGGGSAIYNADADSPLYAMNQQIFGEDDTVNTVELASTLEEVDSRTANGDVAGARELLEQARVMVEDMHGQRPPAPEHVTTVTPAPVTETQTATATVTESAPTEEPVTATATVTQTQTQVQTIVSTVVAPPVWTPSPEPTAQPTSAVPTAGTPTGTQTGGGLVDPQTPGN</sequence>
<dbReference type="OrthoDB" id="4426886at2"/>
<gene>
    <name evidence="3" type="ORF">H924_02880</name>
</gene>
<feature type="transmembrane region" description="Helical" evidence="2">
    <location>
        <begin position="131"/>
        <end position="153"/>
    </location>
</feature>
<feature type="region of interest" description="Disordered" evidence="1">
    <location>
        <begin position="277"/>
        <end position="315"/>
    </location>
</feature>
<evidence type="ECO:0008006" key="5">
    <source>
        <dbReference type="Google" id="ProtNLM"/>
    </source>
</evidence>
<organism evidence="3 4">
    <name type="scientific">Corynebacterium callunae DSM 20147</name>
    <dbReference type="NCBI Taxonomy" id="1121353"/>
    <lineage>
        <taxon>Bacteria</taxon>
        <taxon>Bacillati</taxon>
        <taxon>Actinomycetota</taxon>
        <taxon>Actinomycetes</taxon>
        <taxon>Mycobacteriales</taxon>
        <taxon>Corynebacteriaceae</taxon>
        <taxon>Corynebacterium</taxon>
    </lineage>
</organism>
<proteinExistence type="predicted"/>
<evidence type="ECO:0000313" key="3">
    <source>
        <dbReference type="EMBL" id="AGG66028.1"/>
    </source>
</evidence>
<keyword evidence="2" id="KW-0812">Transmembrane</keyword>
<keyword evidence="2" id="KW-1133">Transmembrane helix</keyword>
<dbReference type="AlphaFoldDB" id="M1UXN2"/>
<dbReference type="Proteomes" id="UP000011760">
    <property type="component" value="Chromosome"/>
</dbReference>
<dbReference type="RefSeq" id="WP_015650466.1">
    <property type="nucleotide sequence ID" value="NC_020506.1"/>
</dbReference>
<dbReference type="eggNOG" id="ENOG5031TPE">
    <property type="taxonomic scope" value="Bacteria"/>
</dbReference>
<feature type="region of interest" description="Disordered" evidence="1">
    <location>
        <begin position="82"/>
        <end position="108"/>
    </location>
</feature>